<reference evidence="2 3" key="1">
    <citation type="journal article" date="2014" name="Agronomy (Basel)">
        <title>A Draft Genome Sequence for Ensete ventricosum, the Drought-Tolerant Tree Against Hunger.</title>
        <authorList>
            <person name="Harrison J."/>
            <person name="Moore K.A."/>
            <person name="Paszkiewicz K."/>
            <person name="Jones T."/>
            <person name="Grant M."/>
            <person name="Ambacheew D."/>
            <person name="Muzemil S."/>
            <person name="Studholme D.J."/>
        </authorList>
    </citation>
    <scope>NUCLEOTIDE SEQUENCE [LARGE SCALE GENOMIC DNA]</scope>
</reference>
<feature type="region of interest" description="Disordered" evidence="1">
    <location>
        <begin position="1"/>
        <end position="91"/>
    </location>
</feature>
<comment type="caution">
    <text evidence="2">The sequence shown here is derived from an EMBL/GenBank/DDBJ whole genome shotgun (WGS) entry which is preliminary data.</text>
</comment>
<dbReference type="Proteomes" id="UP000287651">
    <property type="component" value="Unassembled WGS sequence"/>
</dbReference>
<evidence type="ECO:0000313" key="3">
    <source>
        <dbReference type="Proteomes" id="UP000287651"/>
    </source>
</evidence>
<dbReference type="EMBL" id="AMZH03010222">
    <property type="protein sequence ID" value="RRT55150.1"/>
    <property type="molecule type" value="Genomic_DNA"/>
</dbReference>
<dbReference type="AlphaFoldDB" id="A0A426YTU1"/>
<sequence>MPSQYGRLLDPKLGSVIRNRKPGSSHAGLITERVEKEKSERQRRRRGKRRGDACGGRSQLYRGALPPQATPRPAPPGRGFPTRGPPPATTAAAPSLVRLLRSLLGNQRPTALRDPRECTNLDISFRYSSMAVSQFYGSGLAAKWSMRSVEGLRPLPLWPRVASFGSSDLKSKYFKVPAIRVSNISGRKV</sequence>
<organism evidence="2 3">
    <name type="scientific">Ensete ventricosum</name>
    <name type="common">Abyssinian banana</name>
    <name type="synonym">Musa ensete</name>
    <dbReference type="NCBI Taxonomy" id="4639"/>
    <lineage>
        <taxon>Eukaryota</taxon>
        <taxon>Viridiplantae</taxon>
        <taxon>Streptophyta</taxon>
        <taxon>Embryophyta</taxon>
        <taxon>Tracheophyta</taxon>
        <taxon>Spermatophyta</taxon>
        <taxon>Magnoliopsida</taxon>
        <taxon>Liliopsida</taxon>
        <taxon>Zingiberales</taxon>
        <taxon>Musaceae</taxon>
        <taxon>Ensete</taxon>
    </lineage>
</organism>
<evidence type="ECO:0000256" key="1">
    <source>
        <dbReference type="SAM" id="MobiDB-lite"/>
    </source>
</evidence>
<name>A0A426YTU1_ENSVE</name>
<gene>
    <name evidence="2" type="ORF">B296_00048654</name>
</gene>
<protein>
    <submittedName>
        <fullName evidence="2">Uncharacterized protein</fullName>
    </submittedName>
</protein>
<feature type="compositionally biased region" description="Pro residues" evidence="1">
    <location>
        <begin position="68"/>
        <end position="88"/>
    </location>
</feature>
<accession>A0A426YTU1</accession>
<evidence type="ECO:0000313" key="2">
    <source>
        <dbReference type="EMBL" id="RRT55150.1"/>
    </source>
</evidence>
<proteinExistence type="predicted"/>